<name>A0A3B0RCU7_9ZZZZ</name>
<evidence type="ECO:0000256" key="2">
    <source>
        <dbReference type="ARBA" id="ARBA00022823"/>
    </source>
</evidence>
<dbReference type="PROSITE" id="PS50968">
    <property type="entry name" value="BIOTINYL_LIPOYL"/>
    <property type="match status" value="1"/>
</dbReference>
<gene>
    <name evidence="4" type="ORF">MNBD_ALPHA02-193</name>
</gene>
<dbReference type="EMBL" id="UOED01000065">
    <property type="protein sequence ID" value="VAV91144.1"/>
    <property type="molecule type" value="Genomic_DNA"/>
</dbReference>
<evidence type="ECO:0000259" key="3">
    <source>
        <dbReference type="PROSITE" id="PS50968"/>
    </source>
</evidence>
<keyword evidence="2" id="KW-0450">Lipoyl</keyword>
<dbReference type="InterPro" id="IPR033753">
    <property type="entry name" value="GCV_H/Fam206"/>
</dbReference>
<organism evidence="4">
    <name type="scientific">hydrothermal vent metagenome</name>
    <dbReference type="NCBI Taxonomy" id="652676"/>
    <lineage>
        <taxon>unclassified sequences</taxon>
        <taxon>metagenomes</taxon>
        <taxon>ecological metagenomes</taxon>
    </lineage>
</organism>
<dbReference type="PANTHER" id="PTHR11715:SF3">
    <property type="entry name" value="GLYCINE CLEAVAGE SYSTEM H PROTEIN-RELATED"/>
    <property type="match status" value="1"/>
</dbReference>
<reference evidence="4" key="1">
    <citation type="submission" date="2018-06" db="EMBL/GenBank/DDBJ databases">
        <authorList>
            <person name="Zhirakovskaya E."/>
        </authorList>
    </citation>
    <scope>NUCLEOTIDE SEQUENCE</scope>
</reference>
<dbReference type="InterPro" id="IPR017453">
    <property type="entry name" value="GCV_H_sub"/>
</dbReference>
<dbReference type="InterPro" id="IPR000089">
    <property type="entry name" value="Biotin_lipoyl"/>
</dbReference>
<dbReference type="SUPFAM" id="SSF51230">
    <property type="entry name" value="Single hybrid motif"/>
    <property type="match status" value="1"/>
</dbReference>
<sequence length="124" mass="13524">MTTYFSEEHEWITVEDGVGTVGITDYAQNALGDIVFVELPEVGNSYDKGDEIAVVESVKAASEIYTPVSGEVTAINDALEDEPALVNSLAQSDGWFYQVKLSDTDELDDLMDESGYKEFVAGLE</sequence>
<dbReference type="PANTHER" id="PTHR11715">
    <property type="entry name" value="GLYCINE CLEAVAGE SYSTEM H PROTEIN"/>
    <property type="match status" value="1"/>
</dbReference>
<dbReference type="InterPro" id="IPR002930">
    <property type="entry name" value="GCV_H"/>
</dbReference>
<dbReference type="GO" id="GO:0009249">
    <property type="term" value="P:protein lipoylation"/>
    <property type="evidence" value="ECO:0007669"/>
    <property type="project" value="TreeGrafter"/>
</dbReference>
<dbReference type="Gene3D" id="2.40.50.100">
    <property type="match status" value="1"/>
</dbReference>
<dbReference type="GO" id="GO:0005960">
    <property type="term" value="C:glycine cleavage complex"/>
    <property type="evidence" value="ECO:0007669"/>
    <property type="project" value="InterPro"/>
</dbReference>
<proteinExistence type="inferred from homology"/>
<dbReference type="GO" id="GO:0019464">
    <property type="term" value="P:glycine decarboxylation via glycine cleavage system"/>
    <property type="evidence" value="ECO:0007669"/>
    <property type="project" value="InterPro"/>
</dbReference>
<dbReference type="InterPro" id="IPR011053">
    <property type="entry name" value="Single_hybrid_motif"/>
</dbReference>
<protein>
    <submittedName>
        <fullName evidence="4">Glycine cleavage system H protein</fullName>
    </submittedName>
</protein>
<dbReference type="AlphaFoldDB" id="A0A3B0RCU7"/>
<dbReference type="NCBIfam" id="TIGR00527">
    <property type="entry name" value="gcvH"/>
    <property type="match status" value="1"/>
</dbReference>
<accession>A0A3B0RCU7</accession>
<feature type="domain" description="Lipoyl-binding" evidence="3">
    <location>
        <begin position="18"/>
        <end position="100"/>
    </location>
</feature>
<evidence type="ECO:0000313" key="4">
    <source>
        <dbReference type="EMBL" id="VAV91144.1"/>
    </source>
</evidence>
<evidence type="ECO:0000256" key="1">
    <source>
        <dbReference type="ARBA" id="ARBA00009249"/>
    </source>
</evidence>
<dbReference type="Pfam" id="PF01597">
    <property type="entry name" value="GCV_H"/>
    <property type="match status" value="1"/>
</dbReference>
<dbReference type="GO" id="GO:0005829">
    <property type="term" value="C:cytosol"/>
    <property type="evidence" value="ECO:0007669"/>
    <property type="project" value="TreeGrafter"/>
</dbReference>
<dbReference type="HAMAP" id="MF_00272">
    <property type="entry name" value="GcvH"/>
    <property type="match status" value="1"/>
</dbReference>
<comment type="similarity">
    <text evidence="1">Belongs to the GcvH family.</text>
</comment>
<dbReference type="CDD" id="cd06848">
    <property type="entry name" value="GCS_H"/>
    <property type="match status" value="1"/>
</dbReference>
<dbReference type="NCBIfam" id="NF002270">
    <property type="entry name" value="PRK01202.1"/>
    <property type="match status" value="1"/>
</dbReference>